<name>A0ABS5C358_9BACT</name>
<feature type="transmembrane region" description="Helical" evidence="1">
    <location>
        <begin position="57"/>
        <end position="75"/>
    </location>
</feature>
<organism evidence="2 3">
    <name type="scientific">Gemmata palustris</name>
    <dbReference type="NCBI Taxonomy" id="2822762"/>
    <lineage>
        <taxon>Bacteria</taxon>
        <taxon>Pseudomonadati</taxon>
        <taxon>Planctomycetota</taxon>
        <taxon>Planctomycetia</taxon>
        <taxon>Gemmatales</taxon>
        <taxon>Gemmataceae</taxon>
        <taxon>Gemmata</taxon>
    </lineage>
</organism>
<proteinExistence type="predicted"/>
<reference evidence="2 3" key="1">
    <citation type="submission" date="2021-04" db="EMBL/GenBank/DDBJ databases">
        <authorList>
            <person name="Ivanova A."/>
        </authorList>
    </citation>
    <scope>NUCLEOTIDE SEQUENCE [LARGE SCALE GENOMIC DNA]</scope>
    <source>
        <strain evidence="2 3">G18</strain>
    </source>
</reference>
<dbReference type="Proteomes" id="UP000676565">
    <property type="component" value="Unassembled WGS sequence"/>
</dbReference>
<comment type="caution">
    <text evidence="2">The sequence shown here is derived from an EMBL/GenBank/DDBJ whole genome shotgun (WGS) entry which is preliminary data.</text>
</comment>
<evidence type="ECO:0000313" key="3">
    <source>
        <dbReference type="Proteomes" id="UP000676565"/>
    </source>
</evidence>
<gene>
    <name evidence="2" type="ORF">J8F10_34780</name>
</gene>
<evidence type="ECO:0000256" key="1">
    <source>
        <dbReference type="SAM" id="Phobius"/>
    </source>
</evidence>
<keyword evidence="3" id="KW-1185">Reference proteome</keyword>
<keyword evidence="1" id="KW-1133">Transmembrane helix</keyword>
<feature type="transmembrane region" description="Helical" evidence="1">
    <location>
        <begin position="22"/>
        <end position="41"/>
    </location>
</feature>
<protein>
    <submittedName>
        <fullName evidence="2">Uncharacterized protein</fullName>
    </submittedName>
</protein>
<accession>A0ABS5C358</accession>
<sequence length="112" mass="12846">MLASLAPYTALWYASTTDYNEATLFNALMFAVASAAAQWVLRRRYAPLVARNSMHRVMLWGWLAVYAFVGIQMGWVLRPFIGHPEMPATFFRNEAWGNAYVVVLESVWRALR</sequence>
<evidence type="ECO:0000313" key="2">
    <source>
        <dbReference type="EMBL" id="MBP3960421.1"/>
    </source>
</evidence>
<dbReference type="EMBL" id="JAGKQQ010000002">
    <property type="protein sequence ID" value="MBP3960421.1"/>
    <property type="molecule type" value="Genomic_DNA"/>
</dbReference>
<keyword evidence="1" id="KW-0812">Transmembrane</keyword>
<dbReference type="RefSeq" id="WP_210662472.1">
    <property type="nucleotide sequence ID" value="NZ_JAGKQQ010000002.1"/>
</dbReference>
<keyword evidence="1" id="KW-0472">Membrane</keyword>